<dbReference type="SUPFAM" id="SSF48371">
    <property type="entry name" value="ARM repeat"/>
    <property type="match status" value="1"/>
</dbReference>
<evidence type="ECO:0000256" key="8">
    <source>
        <dbReference type="PROSITE-ProRule" id="PRU00259"/>
    </source>
</evidence>
<reference evidence="10 11" key="1">
    <citation type="submission" date="2024-12" db="EMBL/GenBank/DDBJ databases">
        <title>The unique morphological basis and parallel evolutionary history of personate flowers in Penstemon.</title>
        <authorList>
            <person name="Depatie T.H."/>
            <person name="Wessinger C.A."/>
        </authorList>
    </citation>
    <scope>NUCLEOTIDE SEQUENCE [LARGE SCALE GENOMIC DNA]</scope>
    <source>
        <strain evidence="10">WTNN_2</strain>
        <tissue evidence="10">Leaf</tissue>
    </source>
</reference>
<dbReference type="SMART" id="SM00185">
    <property type="entry name" value="ARM"/>
    <property type="match status" value="5"/>
</dbReference>
<dbReference type="Pfam" id="PF25598">
    <property type="entry name" value="ARM_PUB"/>
    <property type="match status" value="1"/>
</dbReference>
<keyword evidence="11" id="KW-1185">Reference proteome</keyword>
<accession>A0ABD3TVU7</accession>
<feature type="repeat" description="ARM" evidence="8">
    <location>
        <begin position="102"/>
        <end position="144"/>
    </location>
</feature>
<evidence type="ECO:0000256" key="1">
    <source>
        <dbReference type="ARBA" id="ARBA00000900"/>
    </source>
</evidence>
<dbReference type="PANTHER" id="PTHR23315">
    <property type="entry name" value="U BOX DOMAIN-CONTAINING"/>
    <property type="match status" value="1"/>
</dbReference>
<evidence type="ECO:0000313" key="11">
    <source>
        <dbReference type="Proteomes" id="UP001634393"/>
    </source>
</evidence>
<dbReference type="PANTHER" id="PTHR23315:SF64">
    <property type="entry name" value="ARM REPEAT SUPERFAMILY PROTEIN"/>
    <property type="match status" value="1"/>
</dbReference>
<evidence type="ECO:0000256" key="4">
    <source>
        <dbReference type="ARBA" id="ARBA00012483"/>
    </source>
</evidence>
<organism evidence="10 11">
    <name type="scientific">Penstemon smallii</name>
    <dbReference type="NCBI Taxonomy" id="265156"/>
    <lineage>
        <taxon>Eukaryota</taxon>
        <taxon>Viridiplantae</taxon>
        <taxon>Streptophyta</taxon>
        <taxon>Embryophyta</taxon>
        <taxon>Tracheophyta</taxon>
        <taxon>Spermatophyta</taxon>
        <taxon>Magnoliopsida</taxon>
        <taxon>eudicotyledons</taxon>
        <taxon>Gunneridae</taxon>
        <taxon>Pentapetalae</taxon>
        <taxon>asterids</taxon>
        <taxon>lamiids</taxon>
        <taxon>Lamiales</taxon>
        <taxon>Plantaginaceae</taxon>
        <taxon>Cheloneae</taxon>
        <taxon>Penstemon</taxon>
    </lineage>
</organism>
<dbReference type="InterPro" id="IPR000225">
    <property type="entry name" value="Armadillo"/>
</dbReference>
<proteinExistence type="predicted"/>
<keyword evidence="5" id="KW-0808">Transferase</keyword>
<keyword evidence="6" id="KW-0677">Repeat</keyword>
<feature type="domain" description="U-box" evidence="9">
    <location>
        <begin position="63"/>
        <end position="329"/>
    </location>
</feature>
<name>A0ABD3TVU7_9LAMI</name>
<dbReference type="EMBL" id="JBJXBP010000003">
    <property type="protein sequence ID" value="KAL3840488.1"/>
    <property type="molecule type" value="Genomic_DNA"/>
</dbReference>
<dbReference type="FunFam" id="1.25.10.10:FF:000082">
    <property type="entry name" value="RING-type E3 ubiquitin transferase"/>
    <property type="match status" value="1"/>
</dbReference>
<dbReference type="InterPro" id="IPR058678">
    <property type="entry name" value="ARM_PUB"/>
</dbReference>
<dbReference type="GO" id="GO:0061630">
    <property type="term" value="F:ubiquitin protein ligase activity"/>
    <property type="evidence" value="ECO:0007669"/>
    <property type="project" value="UniProtKB-EC"/>
</dbReference>
<sequence>MDTESIQSGGFSYMGRKFSDLSLDNSSSAFSDCNSDRSGEFQTTSSQSRRLFLSCTNSEEFISQLVSDLDSNNIDDQKQAAMELRLLAKNKPEIRIKIARAGAVKPLISIISSNDPQLQEYGVTAILNLSLCDENKDEISSSGAIKPLVRALKIGTPTARENAACALLRLSQIEENKIAIGRSGAIQPLVNLLENGNLRGKKDACTALYSLCSVKENKVRAVQAGIMKPLVEMMSDLGSSMVDKSAFVLGLLVSVAEARAAVVEEGGIPVLVEIVEVGTQRQKEIAVGILLQLCEDCLAYRTMVAREGAIPPLVSLSQTGTSRAKQKVKQKKLQPKERNIRIEDVFIGSVIGALRL</sequence>
<comment type="pathway">
    <text evidence="3">Protein modification; protein ubiquitination.</text>
</comment>
<comment type="catalytic activity">
    <reaction evidence="1">
        <text>S-ubiquitinyl-[E2 ubiquitin-conjugating enzyme]-L-cysteine + [acceptor protein]-L-lysine = [E2 ubiquitin-conjugating enzyme]-L-cysteine + N(6)-ubiquitinyl-[acceptor protein]-L-lysine.</text>
        <dbReference type="EC" id="2.3.2.27"/>
    </reaction>
</comment>
<keyword evidence="7" id="KW-0833">Ubl conjugation pathway</keyword>
<dbReference type="Gene3D" id="1.25.10.10">
    <property type="entry name" value="Leucine-rich Repeat Variant"/>
    <property type="match status" value="3"/>
</dbReference>
<evidence type="ECO:0000259" key="9">
    <source>
        <dbReference type="Pfam" id="PF25598"/>
    </source>
</evidence>
<protein>
    <recommendedName>
        <fullName evidence="4">RING-type E3 ubiquitin transferase</fullName>
        <ecNumber evidence="4">2.3.2.27</ecNumber>
    </recommendedName>
</protein>
<evidence type="ECO:0000256" key="7">
    <source>
        <dbReference type="ARBA" id="ARBA00022786"/>
    </source>
</evidence>
<evidence type="ECO:0000313" key="10">
    <source>
        <dbReference type="EMBL" id="KAL3840488.1"/>
    </source>
</evidence>
<comment type="function">
    <text evidence="2">Functions as an E3 ubiquitin ligase.</text>
</comment>
<dbReference type="InterPro" id="IPR011989">
    <property type="entry name" value="ARM-like"/>
</dbReference>
<comment type="caution">
    <text evidence="10">The sequence shown here is derived from an EMBL/GenBank/DDBJ whole genome shotgun (WGS) entry which is preliminary data.</text>
</comment>
<dbReference type="AlphaFoldDB" id="A0ABD3TVU7"/>
<evidence type="ECO:0000256" key="2">
    <source>
        <dbReference type="ARBA" id="ARBA00003861"/>
    </source>
</evidence>
<dbReference type="PROSITE" id="PS50176">
    <property type="entry name" value="ARM_REPEAT"/>
    <property type="match status" value="1"/>
</dbReference>
<evidence type="ECO:0000256" key="6">
    <source>
        <dbReference type="ARBA" id="ARBA00022737"/>
    </source>
</evidence>
<evidence type="ECO:0000256" key="3">
    <source>
        <dbReference type="ARBA" id="ARBA00004906"/>
    </source>
</evidence>
<dbReference type="EC" id="2.3.2.27" evidence="4"/>
<gene>
    <name evidence="10" type="ORF">ACJIZ3_025079</name>
</gene>
<dbReference type="GO" id="GO:0016567">
    <property type="term" value="P:protein ubiquitination"/>
    <property type="evidence" value="ECO:0007669"/>
    <property type="project" value="UniProtKB-ARBA"/>
</dbReference>
<dbReference type="Proteomes" id="UP001634393">
    <property type="component" value="Unassembled WGS sequence"/>
</dbReference>
<dbReference type="InterPro" id="IPR016024">
    <property type="entry name" value="ARM-type_fold"/>
</dbReference>
<evidence type="ECO:0000256" key="5">
    <source>
        <dbReference type="ARBA" id="ARBA00022679"/>
    </source>
</evidence>